<dbReference type="AlphaFoldDB" id="A0A4U6VXN8"/>
<dbReference type="InterPro" id="IPR035979">
    <property type="entry name" value="RBD_domain_sf"/>
</dbReference>
<proteinExistence type="predicted"/>
<evidence type="ECO:0000256" key="1">
    <source>
        <dbReference type="PROSITE-ProRule" id="PRU00176"/>
    </source>
</evidence>
<dbReference type="SUPFAM" id="SSF54928">
    <property type="entry name" value="RNA-binding domain, RBD"/>
    <property type="match status" value="1"/>
</dbReference>
<dbReference type="GO" id="GO:0003723">
    <property type="term" value="F:RNA binding"/>
    <property type="evidence" value="ECO:0007669"/>
    <property type="project" value="UniProtKB-UniRule"/>
</dbReference>
<dbReference type="InterPro" id="IPR007201">
    <property type="entry name" value="Mei2-like_Rrm_C"/>
</dbReference>
<dbReference type="PROSITE" id="PS50102">
    <property type="entry name" value="RRM"/>
    <property type="match status" value="1"/>
</dbReference>
<sequence length="398" mass="42172">MGLPSPDFFPLRAPSPYPPPPPQALFPGGFIPGCWGMPLAPGVVGMQGAFPYPTWAPLMPPPNGAIAMPAGTPSVTAGAMPQQGGGKQPSGYVRTGRVPGARATPRLEVPPRMQRPSRPGATAASRGAKAAGAGGHGVAKEATASCGAKAPGAGEEDPANEPSPRSVLVTSSPPVSPTTSLPSSFPLPCLPPATAALAPPTVPPHTAELGTASPTVGLPRRRRPRGPRRVQRPAPGGVVPKPRLLFDSASKRTSLMIRNIPNNFTRMRLMSIIDEHCFIENQKIPTGGVKSEYDFLYVPFDFRTLANKGYAFVNMTSPEAARRLWEHLHGHRWEVNRCGKTCAVDCAADQGLDKLLDRFSGSSFECGTEEFLPVRFEPPRDGTRPAEGVMLVVGRLRV</sequence>
<dbReference type="InterPro" id="IPR000504">
    <property type="entry name" value="RRM_dom"/>
</dbReference>
<feature type="region of interest" description="Disordered" evidence="2">
    <location>
        <begin position="196"/>
        <end position="241"/>
    </location>
</feature>
<feature type="compositionally biased region" description="Low complexity" evidence="2">
    <location>
        <begin position="120"/>
        <end position="131"/>
    </location>
</feature>
<dbReference type="OMA" id="FTRMRLM"/>
<organism evidence="4 5">
    <name type="scientific">Setaria viridis</name>
    <name type="common">Green bristlegrass</name>
    <name type="synonym">Setaria italica subsp. viridis</name>
    <dbReference type="NCBI Taxonomy" id="4556"/>
    <lineage>
        <taxon>Eukaryota</taxon>
        <taxon>Viridiplantae</taxon>
        <taxon>Streptophyta</taxon>
        <taxon>Embryophyta</taxon>
        <taxon>Tracheophyta</taxon>
        <taxon>Spermatophyta</taxon>
        <taxon>Magnoliopsida</taxon>
        <taxon>Liliopsida</taxon>
        <taxon>Poales</taxon>
        <taxon>Poaceae</taxon>
        <taxon>PACMAD clade</taxon>
        <taxon>Panicoideae</taxon>
        <taxon>Panicodae</taxon>
        <taxon>Paniceae</taxon>
        <taxon>Cenchrinae</taxon>
        <taxon>Setaria</taxon>
    </lineage>
</organism>
<reference evidence="4" key="1">
    <citation type="submission" date="2019-03" db="EMBL/GenBank/DDBJ databases">
        <title>WGS assembly of Setaria viridis.</title>
        <authorList>
            <person name="Huang P."/>
            <person name="Jenkins J."/>
            <person name="Grimwood J."/>
            <person name="Barry K."/>
            <person name="Healey A."/>
            <person name="Mamidi S."/>
            <person name="Sreedasyam A."/>
            <person name="Shu S."/>
            <person name="Feldman M."/>
            <person name="Wu J."/>
            <person name="Yu Y."/>
            <person name="Chen C."/>
            <person name="Johnson J."/>
            <person name="Rokhsar D."/>
            <person name="Baxter I."/>
            <person name="Schmutz J."/>
            <person name="Brutnell T."/>
            <person name="Kellogg E."/>
        </authorList>
    </citation>
    <scope>NUCLEOTIDE SEQUENCE [LARGE SCALE GENOMIC DNA]</scope>
</reference>
<keyword evidence="1" id="KW-0694">RNA-binding</keyword>
<name>A0A4U6VXN8_SETVI</name>
<protein>
    <recommendedName>
        <fullName evidence="3">RRM domain-containing protein</fullName>
    </recommendedName>
</protein>
<dbReference type="InterPro" id="IPR012677">
    <property type="entry name" value="Nucleotide-bd_a/b_plait_sf"/>
</dbReference>
<dbReference type="Pfam" id="PF04059">
    <property type="entry name" value="RRM_2"/>
    <property type="match status" value="1"/>
</dbReference>
<dbReference type="CDD" id="cd12277">
    <property type="entry name" value="RRM3_MEI2_EAR1_like"/>
    <property type="match status" value="1"/>
</dbReference>
<feature type="domain" description="RRM" evidence="3">
    <location>
        <begin position="253"/>
        <end position="349"/>
    </location>
</feature>
<dbReference type="Gramene" id="TKW34272">
    <property type="protein sequence ID" value="TKW34272"/>
    <property type="gene ID" value="SEVIR_2G295600v2"/>
</dbReference>
<feature type="compositionally biased region" description="Basic residues" evidence="2">
    <location>
        <begin position="219"/>
        <end position="231"/>
    </location>
</feature>
<accession>A0A4U6VXN8</accession>
<dbReference type="EMBL" id="CM016553">
    <property type="protein sequence ID" value="TKW34272.1"/>
    <property type="molecule type" value="Genomic_DNA"/>
</dbReference>
<feature type="region of interest" description="Disordered" evidence="2">
    <location>
        <begin position="77"/>
        <end position="183"/>
    </location>
</feature>
<dbReference type="Gene3D" id="3.30.70.330">
    <property type="match status" value="1"/>
</dbReference>
<evidence type="ECO:0000313" key="4">
    <source>
        <dbReference type="EMBL" id="TKW34272.1"/>
    </source>
</evidence>
<evidence type="ECO:0000259" key="3">
    <source>
        <dbReference type="PROSITE" id="PS50102"/>
    </source>
</evidence>
<dbReference type="Proteomes" id="UP000298652">
    <property type="component" value="Chromosome 2"/>
</dbReference>
<feature type="compositionally biased region" description="Low complexity" evidence="2">
    <location>
        <begin position="162"/>
        <end position="183"/>
    </location>
</feature>
<evidence type="ECO:0000313" key="5">
    <source>
        <dbReference type="Proteomes" id="UP000298652"/>
    </source>
</evidence>
<gene>
    <name evidence="4" type="ORF">SEVIR_2G295600v2</name>
</gene>
<evidence type="ECO:0000256" key="2">
    <source>
        <dbReference type="SAM" id="MobiDB-lite"/>
    </source>
</evidence>
<feature type="compositionally biased region" description="Low complexity" evidence="2">
    <location>
        <begin position="196"/>
        <end position="207"/>
    </location>
</feature>
<keyword evidence="5" id="KW-1185">Reference proteome</keyword>